<proteinExistence type="predicted"/>
<accession>D2SEG4</accession>
<gene>
    <name evidence="1" type="ordered locus">Gobs_1934</name>
</gene>
<sequence length="59" mass="6387">MASYTATAICEGDHWVIDVPGVGTTRADSVDDIEEMALDLVVAMTRTAPEEVHVQTRIV</sequence>
<dbReference type="OrthoDB" id="5772641at2"/>
<keyword evidence="2" id="KW-1185">Reference proteome</keyword>
<dbReference type="KEGG" id="gob:Gobs_1934"/>
<organism evidence="1 2">
    <name type="scientific">Geodermatophilus obscurus (strain ATCC 25078 / DSM 43160 / JCM 3152 / CCUG 61914 / KCC A-0152 / KCTC 9177 / NBRC 13315 / NRRL B-3577 / G-20)</name>
    <dbReference type="NCBI Taxonomy" id="526225"/>
    <lineage>
        <taxon>Bacteria</taxon>
        <taxon>Bacillati</taxon>
        <taxon>Actinomycetota</taxon>
        <taxon>Actinomycetes</taxon>
        <taxon>Geodermatophilales</taxon>
        <taxon>Geodermatophilaceae</taxon>
        <taxon>Geodermatophilus</taxon>
    </lineage>
</organism>
<name>D2SEG4_GEOOG</name>
<evidence type="ECO:0008006" key="3">
    <source>
        <dbReference type="Google" id="ProtNLM"/>
    </source>
</evidence>
<dbReference type="HOGENOM" id="CLU_2953946_0_0_11"/>
<dbReference type="Proteomes" id="UP000001382">
    <property type="component" value="Chromosome"/>
</dbReference>
<dbReference type="AlphaFoldDB" id="D2SEG4"/>
<evidence type="ECO:0000313" key="1">
    <source>
        <dbReference type="EMBL" id="ADB74636.1"/>
    </source>
</evidence>
<dbReference type="RefSeq" id="WP_012948075.1">
    <property type="nucleotide sequence ID" value="NC_013757.1"/>
</dbReference>
<reference evidence="2" key="2">
    <citation type="submission" date="2010-01" db="EMBL/GenBank/DDBJ databases">
        <title>The complete genome of Geodermatophilus obscurus DSM 43160.</title>
        <authorList>
            <consortium name="US DOE Joint Genome Institute (JGI-PGF)"/>
            <person name="Lucas S."/>
            <person name="Copeland A."/>
            <person name="Lapidus A."/>
            <person name="Glavina del Rio T."/>
            <person name="Dalin E."/>
            <person name="Tice H."/>
            <person name="Bruce D."/>
            <person name="Goodwin L."/>
            <person name="Pitluck S."/>
            <person name="Kyrpides N."/>
            <person name="Mavromatis K."/>
            <person name="Ivanova N."/>
            <person name="Munk A.C."/>
            <person name="Brettin T."/>
            <person name="Detter J.C."/>
            <person name="Han C."/>
            <person name="Larimer F."/>
            <person name="Land M."/>
            <person name="Hauser L."/>
            <person name="Markowitz V."/>
            <person name="Cheng J.-F."/>
            <person name="Hugenholtz P."/>
            <person name="Woyke T."/>
            <person name="Wu D."/>
            <person name="Jando M."/>
            <person name="Schneider S."/>
            <person name="Klenk H.-P."/>
            <person name="Eisen J.A."/>
        </authorList>
    </citation>
    <scope>NUCLEOTIDE SEQUENCE [LARGE SCALE GENOMIC DNA]</scope>
    <source>
        <strain evidence="2">ATCC 25078 / DSM 43160 / JCM 3152 / KCC A-0152 / KCTC 9177 / NBRC 13315 / NRRL B-3577 / G-20</strain>
    </source>
</reference>
<dbReference type="EMBL" id="CP001867">
    <property type="protein sequence ID" value="ADB74636.1"/>
    <property type="molecule type" value="Genomic_DNA"/>
</dbReference>
<protein>
    <recommendedName>
        <fullName evidence="3">HicB_like antitoxin of toxin-antitoxin system</fullName>
    </recommendedName>
</protein>
<reference evidence="1 2" key="1">
    <citation type="journal article" date="2010" name="Stand. Genomic Sci.">
        <title>Complete genome sequence of Geodermatophilus obscurus type strain (G-20).</title>
        <authorList>
            <person name="Ivanova N."/>
            <person name="Sikorski J."/>
            <person name="Jando M."/>
            <person name="Munk C."/>
            <person name="Lapidus A."/>
            <person name="Glavina Del Rio T."/>
            <person name="Copeland A."/>
            <person name="Tice H."/>
            <person name="Cheng J.-F."/>
            <person name="Lucas S."/>
            <person name="Chen F."/>
            <person name="Nolan M."/>
            <person name="Bruce D."/>
            <person name="Goodwin L."/>
            <person name="Pitluck S."/>
            <person name="Mavromatis K."/>
            <person name="Mikhailova N."/>
            <person name="Pati A."/>
            <person name="Chen A."/>
            <person name="Palaniappan K."/>
            <person name="Land M."/>
            <person name="Hauser L."/>
            <person name="Chang Y.-J."/>
            <person name="Jeffries C.D."/>
            <person name="Meincke L."/>
            <person name="Brettin T."/>
            <person name="Detter J.C."/>
            <person name="Detter J.C."/>
            <person name="Rohde M."/>
            <person name="Goeker M."/>
            <person name="Bristow J."/>
            <person name="Eisen J.A."/>
            <person name="Markowitz V."/>
            <person name="Hugenholtz P."/>
            <person name="Kyrpides N.C."/>
            <person name="Klenk H.-P."/>
        </authorList>
    </citation>
    <scope>NUCLEOTIDE SEQUENCE [LARGE SCALE GENOMIC DNA]</scope>
    <source>
        <strain evidence="2">ATCC 25078 / DSM 43160 / JCM 3152 / KCC A-0152 / KCTC 9177 / NBRC 13315 / NRRL B-3577 / G-20</strain>
    </source>
</reference>
<evidence type="ECO:0000313" key="2">
    <source>
        <dbReference type="Proteomes" id="UP000001382"/>
    </source>
</evidence>